<dbReference type="EMBL" id="PFQK01000036">
    <property type="protein sequence ID" value="PJC81977.1"/>
    <property type="molecule type" value="Genomic_DNA"/>
</dbReference>
<dbReference type="SUPFAM" id="SSF52833">
    <property type="entry name" value="Thioredoxin-like"/>
    <property type="match status" value="1"/>
</dbReference>
<dbReference type="PRINTS" id="PR01217">
    <property type="entry name" value="PRICHEXTENSN"/>
</dbReference>
<proteinExistence type="predicted"/>
<dbReference type="AlphaFoldDB" id="A0A2M8GN27"/>
<evidence type="ECO:0000259" key="2">
    <source>
        <dbReference type="Pfam" id="PF00462"/>
    </source>
</evidence>
<protein>
    <recommendedName>
        <fullName evidence="2">Glutaredoxin domain-containing protein</fullName>
    </recommendedName>
</protein>
<dbReference type="InterPro" id="IPR036249">
    <property type="entry name" value="Thioredoxin-like_sf"/>
</dbReference>
<reference evidence="4" key="1">
    <citation type="submission" date="2017-09" db="EMBL/GenBank/DDBJ databases">
        <title>Depth-based differentiation of microbial function through sediment-hosted aquifers and enrichment of novel symbionts in the deep terrestrial subsurface.</title>
        <authorList>
            <person name="Probst A.J."/>
            <person name="Ladd B."/>
            <person name="Jarett J.K."/>
            <person name="Geller-Mcgrath D.E."/>
            <person name="Sieber C.M.K."/>
            <person name="Emerson J.B."/>
            <person name="Anantharaman K."/>
            <person name="Thomas B.C."/>
            <person name="Malmstrom R."/>
            <person name="Stieglmeier M."/>
            <person name="Klingl A."/>
            <person name="Woyke T."/>
            <person name="Ryan C.M."/>
            <person name="Banfield J.F."/>
        </authorList>
    </citation>
    <scope>NUCLEOTIDE SEQUENCE [LARGE SCALE GENOMIC DNA]</scope>
</reference>
<dbReference type="Gene3D" id="3.40.30.10">
    <property type="entry name" value="Glutaredoxin"/>
    <property type="match status" value="1"/>
</dbReference>
<dbReference type="PROSITE" id="PS51354">
    <property type="entry name" value="GLUTAREDOXIN_2"/>
    <property type="match status" value="1"/>
</dbReference>
<evidence type="ECO:0000313" key="3">
    <source>
        <dbReference type="EMBL" id="PJC81977.1"/>
    </source>
</evidence>
<comment type="caution">
    <text evidence="3">The sequence shown here is derived from an EMBL/GenBank/DDBJ whole genome shotgun (WGS) entry which is preliminary data.</text>
</comment>
<evidence type="ECO:0000313" key="4">
    <source>
        <dbReference type="Proteomes" id="UP000229370"/>
    </source>
</evidence>
<accession>A0A2M8GN27</accession>
<evidence type="ECO:0000256" key="1">
    <source>
        <dbReference type="SAM" id="MobiDB-lite"/>
    </source>
</evidence>
<feature type="region of interest" description="Disordered" evidence="1">
    <location>
        <begin position="91"/>
        <end position="188"/>
    </location>
</feature>
<feature type="compositionally biased region" description="Pro residues" evidence="1">
    <location>
        <begin position="123"/>
        <end position="135"/>
    </location>
</feature>
<organism evidence="3 4">
    <name type="scientific">Candidatus Roizmanbacteria bacterium CG_4_8_14_3_um_filter_36_10</name>
    <dbReference type="NCBI Taxonomy" id="1974834"/>
    <lineage>
        <taxon>Bacteria</taxon>
        <taxon>Candidatus Roizmaniibacteriota</taxon>
    </lineage>
</organism>
<dbReference type="InterPro" id="IPR002109">
    <property type="entry name" value="Glutaredoxin"/>
</dbReference>
<feature type="domain" description="Glutaredoxin" evidence="2">
    <location>
        <begin position="3"/>
        <end position="54"/>
    </location>
</feature>
<feature type="compositionally biased region" description="Pro residues" evidence="1">
    <location>
        <begin position="103"/>
        <end position="113"/>
    </location>
</feature>
<feature type="compositionally biased region" description="Pro residues" evidence="1">
    <location>
        <begin position="168"/>
        <end position="178"/>
    </location>
</feature>
<gene>
    <name evidence="3" type="ORF">CO007_01975</name>
</gene>
<sequence length="188" mass="20314">MKVTIYTVPECQFSKAEKEYLQAHNVSFEEKNLETNKEFLTEMLALSNNFAGTPVTRFEMDDGQISIIKGYTKDDFDKVLGYSKPQETVVNSTINVPQKTPAPTTPPVTPAPQPTATVTTPPTISPTPTATPPVETPTNKPADDKLNSVLENLQSKADETSVATTPANQPPAATPPAALPSIPDFQDK</sequence>
<dbReference type="CDD" id="cd02976">
    <property type="entry name" value="NrdH"/>
    <property type="match status" value="1"/>
</dbReference>
<name>A0A2M8GN27_9BACT</name>
<dbReference type="Proteomes" id="UP000229370">
    <property type="component" value="Unassembled WGS sequence"/>
</dbReference>
<dbReference type="Pfam" id="PF00462">
    <property type="entry name" value="Glutaredoxin"/>
    <property type="match status" value="1"/>
</dbReference>